<dbReference type="InterPro" id="IPR055170">
    <property type="entry name" value="GFO_IDH_MocA-like_dom"/>
</dbReference>
<dbReference type="SUPFAM" id="SSF51735">
    <property type="entry name" value="NAD(P)-binding Rossmann-fold domains"/>
    <property type="match status" value="1"/>
</dbReference>
<gene>
    <name evidence="6" type="ORF">ACFPJ6_05190</name>
</gene>
<dbReference type="PANTHER" id="PTHR22604:SF105">
    <property type="entry name" value="TRANS-1,2-DIHYDROBENZENE-1,2-DIOL DEHYDROGENASE"/>
    <property type="match status" value="1"/>
</dbReference>
<evidence type="ECO:0000259" key="4">
    <source>
        <dbReference type="Pfam" id="PF01408"/>
    </source>
</evidence>
<keyword evidence="7" id="KW-1185">Reference proteome</keyword>
<dbReference type="Gene3D" id="3.40.50.720">
    <property type="entry name" value="NAD(P)-binding Rossmann-like Domain"/>
    <property type="match status" value="1"/>
</dbReference>
<feature type="domain" description="Gfo/Idh/MocA-like oxidoreductase N-terminal" evidence="4">
    <location>
        <begin position="8"/>
        <end position="128"/>
    </location>
</feature>
<dbReference type="InterPro" id="IPR050984">
    <property type="entry name" value="Gfo/Idh/MocA_domain"/>
</dbReference>
<protein>
    <submittedName>
        <fullName evidence="6">Gfo/Idh/MocA family protein</fullName>
    </submittedName>
</protein>
<evidence type="ECO:0000256" key="3">
    <source>
        <dbReference type="ARBA" id="ARBA00023027"/>
    </source>
</evidence>
<dbReference type="Pfam" id="PF01408">
    <property type="entry name" value="GFO_IDH_MocA"/>
    <property type="match status" value="1"/>
</dbReference>
<evidence type="ECO:0000313" key="6">
    <source>
        <dbReference type="EMBL" id="MFC5380176.1"/>
    </source>
</evidence>
<dbReference type="SUPFAM" id="SSF55347">
    <property type="entry name" value="Glyceraldehyde-3-phosphate dehydrogenase-like, C-terminal domain"/>
    <property type="match status" value="1"/>
</dbReference>
<evidence type="ECO:0000313" key="7">
    <source>
        <dbReference type="Proteomes" id="UP001596122"/>
    </source>
</evidence>
<name>A0ABW0GM16_9MICO</name>
<comment type="caution">
    <text evidence="6">The sequence shown here is derived from an EMBL/GenBank/DDBJ whole genome shotgun (WGS) entry which is preliminary data.</text>
</comment>
<dbReference type="Gene3D" id="3.30.360.10">
    <property type="entry name" value="Dihydrodipicolinate Reductase, domain 2"/>
    <property type="match status" value="1"/>
</dbReference>
<feature type="domain" description="GFO/IDH/MocA-like oxidoreductase" evidence="5">
    <location>
        <begin position="141"/>
        <end position="266"/>
    </location>
</feature>
<evidence type="ECO:0000256" key="1">
    <source>
        <dbReference type="ARBA" id="ARBA00010928"/>
    </source>
</evidence>
<keyword evidence="3" id="KW-0520">NAD</keyword>
<keyword evidence="2" id="KW-0560">Oxidoreductase</keyword>
<evidence type="ECO:0000256" key="2">
    <source>
        <dbReference type="ARBA" id="ARBA00023002"/>
    </source>
</evidence>
<dbReference type="Proteomes" id="UP001596122">
    <property type="component" value="Unassembled WGS sequence"/>
</dbReference>
<dbReference type="InterPro" id="IPR036291">
    <property type="entry name" value="NAD(P)-bd_dom_sf"/>
</dbReference>
<dbReference type="EMBL" id="JBHSLD010000006">
    <property type="protein sequence ID" value="MFC5380176.1"/>
    <property type="molecule type" value="Genomic_DNA"/>
</dbReference>
<comment type="similarity">
    <text evidence="1">Belongs to the Gfo/Idh/MocA family.</text>
</comment>
<accession>A0ABW0GM16</accession>
<sequence length="353" mass="36675">MRSDGSVGVGLLGAGGISRGALAPATHAATGAHLQAVAARDEARAAALGPTGRAYGSGSHDGAVAYRALLEDPEVDVVYVGLNNDAHLPWTLAALEAGKHVLCEKPLGLDEHEAARMHTAAAAAERLLVEAWWYRWHPRTQRAVELVRSGALGRVGRVEAEFSFDGDVTGAMAGNYRLDPARGGGALLDVGCYAVDACRWALGAGALEVVDAGGDVVGGVDVRAHGTLRPAGSPEPVAGQERTASVRCGIAGRDEQLVAVYGDEAALVLGSPSFTAKDAPCELHVRPLDDEGHLSAERTTETFDAVDPYRLMVEGVARAVRGERTWLPSAQDSIDIATAVSTLRARVVGSPTT</sequence>
<proteinExistence type="inferred from homology"/>
<dbReference type="PANTHER" id="PTHR22604">
    <property type="entry name" value="OXIDOREDUCTASES"/>
    <property type="match status" value="1"/>
</dbReference>
<dbReference type="Pfam" id="PF22725">
    <property type="entry name" value="GFO_IDH_MocA_C3"/>
    <property type="match status" value="1"/>
</dbReference>
<dbReference type="RefSeq" id="WP_340267065.1">
    <property type="nucleotide sequence ID" value="NZ_JBBEOG010000001.1"/>
</dbReference>
<organism evidence="6 7">
    <name type="scientific">Aquipuribacter nitratireducens</name>
    <dbReference type="NCBI Taxonomy" id="650104"/>
    <lineage>
        <taxon>Bacteria</taxon>
        <taxon>Bacillati</taxon>
        <taxon>Actinomycetota</taxon>
        <taxon>Actinomycetes</taxon>
        <taxon>Micrococcales</taxon>
        <taxon>Intrasporangiaceae</taxon>
        <taxon>Aquipuribacter</taxon>
    </lineage>
</organism>
<dbReference type="InterPro" id="IPR000683">
    <property type="entry name" value="Gfo/Idh/MocA-like_OxRdtase_N"/>
</dbReference>
<reference evidence="7" key="1">
    <citation type="journal article" date="2019" name="Int. J. Syst. Evol. Microbiol.">
        <title>The Global Catalogue of Microorganisms (GCM) 10K type strain sequencing project: providing services to taxonomists for standard genome sequencing and annotation.</title>
        <authorList>
            <consortium name="The Broad Institute Genomics Platform"/>
            <consortium name="The Broad Institute Genome Sequencing Center for Infectious Disease"/>
            <person name="Wu L."/>
            <person name="Ma J."/>
        </authorList>
    </citation>
    <scope>NUCLEOTIDE SEQUENCE [LARGE SCALE GENOMIC DNA]</scope>
    <source>
        <strain evidence="7">CCUG 43114</strain>
    </source>
</reference>
<evidence type="ECO:0000259" key="5">
    <source>
        <dbReference type="Pfam" id="PF22725"/>
    </source>
</evidence>